<dbReference type="RefSeq" id="WP_200360024.1">
    <property type="nucleotide sequence ID" value="NZ_JAENIL010000136.1"/>
</dbReference>
<accession>A0A934S3X7</accession>
<proteinExistence type="predicted"/>
<dbReference type="Pfam" id="PF11185">
    <property type="entry name" value="DUF2971"/>
    <property type="match status" value="1"/>
</dbReference>
<protein>
    <submittedName>
        <fullName evidence="1">DUF2971 domain-containing protein</fullName>
    </submittedName>
</protein>
<dbReference type="InterPro" id="IPR021352">
    <property type="entry name" value="DUF2971"/>
</dbReference>
<gene>
    <name evidence="1" type="ORF">JIN87_27910</name>
</gene>
<organism evidence="1 2">
    <name type="scientific">Pelagicoccus mobilis</name>
    <dbReference type="NCBI Taxonomy" id="415221"/>
    <lineage>
        <taxon>Bacteria</taxon>
        <taxon>Pseudomonadati</taxon>
        <taxon>Verrucomicrobiota</taxon>
        <taxon>Opitutia</taxon>
        <taxon>Puniceicoccales</taxon>
        <taxon>Pelagicoccaceae</taxon>
        <taxon>Pelagicoccus</taxon>
    </lineage>
</organism>
<keyword evidence="2" id="KW-1185">Reference proteome</keyword>
<dbReference type="EMBL" id="JAENIL010000136">
    <property type="protein sequence ID" value="MBK1880740.1"/>
    <property type="molecule type" value="Genomic_DNA"/>
</dbReference>
<dbReference type="Proteomes" id="UP000617628">
    <property type="component" value="Unassembled WGS sequence"/>
</dbReference>
<evidence type="ECO:0000313" key="2">
    <source>
        <dbReference type="Proteomes" id="UP000617628"/>
    </source>
</evidence>
<dbReference type="AlphaFoldDB" id="A0A934S3X7"/>
<reference evidence="1" key="1">
    <citation type="submission" date="2021-01" db="EMBL/GenBank/DDBJ databases">
        <title>Modified the classification status of verrucomicrobia.</title>
        <authorList>
            <person name="Feng X."/>
        </authorList>
    </citation>
    <scope>NUCLEOTIDE SEQUENCE</scope>
    <source>
        <strain evidence="1">KCTC 13126</strain>
    </source>
</reference>
<evidence type="ECO:0000313" key="1">
    <source>
        <dbReference type="EMBL" id="MBK1880740.1"/>
    </source>
</evidence>
<comment type="caution">
    <text evidence="1">The sequence shown here is derived from an EMBL/GenBank/DDBJ whole genome shotgun (WGS) entry which is preliminary data.</text>
</comment>
<name>A0A934S3X7_9BACT</name>
<sequence>MIRYFGDYLTSTLENYRLKVALPSKLNDPFDFALATEGVVTIEEEIKNLYDRLDDPAFYSNLREAPELSHFSDAELKKIVLKNPLPAAQALVDDQDGLREHFKIETHKIADNNTRVLCFSSDSIEKDSDILMWSHYGYSHQGYRVHFDTTFLQQNGIQARVVNYENKRVSIPLGISSSNPLFPEKIEQSMHTKGEIWSYEKETRFLISPSLCMYDQETKMEYVKFPPESLLRIDTGIRSEPVVVEKIVEHLERKDFAHVELYEADLDESEFSIKYNRKK</sequence>